<feature type="compositionally biased region" description="Polar residues" evidence="1">
    <location>
        <begin position="26"/>
        <end position="36"/>
    </location>
</feature>
<reference evidence="3 4" key="1">
    <citation type="submission" date="2016-10" db="EMBL/GenBank/DDBJ databases">
        <authorList>
            <person name="de Groot N.N."/>
        </authorList>
    </citation>
    <scope>NUCLEOTIDE SEQUENCE [LARGE SCALE GENOMIC DNA]</scope>
    <source>
        <strain evidence="3 4">DSM 22187</strain>
    </source>
</reference>
<dbReference type="STRING" id="1073996.SAMN05444271_13031"/>
<accession>A0A1H6WTZ1</accession>
<dbReference type="OrthoDB" id="186293at2157"/>
<dbReference type="RefSeq" id="WP_218143703.1">
    <property type="nucleotide sequence ID" value="NZ_CP024845.1"/>
</dbReference>
<protein>
    <recommendedName>
        <fullName evidence="2">eCIS core domain-containing protein</fullName>
    </recommendedName>
</protein>
<accession>A0A2H4Q475</accession>
<feature type="region of interest" description="Disordered" evidence="1">
    <location>
        <begin position="98"/>
        <end position="139"/>
    </location>
</feature>
<sequence length="457" mass="49350">MGFRSSRRSQTQETDVAGQTARHRQSTTQQEFSTGAIWTTDTDRAEQHFGMQIPDDRILQRLQIAEDTHGPQVHDWIEEGMTAEILGKTWDMETFRQRQAERPSEVPTNIERQNKRSLQRSEKAAVDTGAAGETGVPEPVRDVISSTGRSLDASIQRAMEDRMGDSFGDVQIHTGSTAAAACESINARAFTVGSHIAFNQGEYDPESPEGQHVLAHELAHVRQQTGSTVSMLPQENVELEVDPDPALEREAEETAQQVMKGGALDIQRMSETEVHVQRAGLGSISRDETRSPGDRPEQPPQPTQSDQQPVDIDVDEIKADPETLADEVQQIKANQQLVMKTLTEAKPGATSAPGMDDLAQTAIKGASGSLVSAGAGAAIGTVLGGPIGTALGAGVGAVAGMASDLTKQGVDYAGDRLLDSQAQDLEQMYSEMTRMYKELKEGSDFSNLEGKAQSRSE</sequence>
<keyword evidence="4" id="KW-1185">Reference proteome</keyword>
<feature type="region of interest" description="Disordered" evidence="1">
    <location>
        <begin position="1"/>
        <end position="36"/>
    </location>
</feature>
<dbReference type="InterPro" id="IPR025295">
    <property type="entry name" value="eCIS_core_dom"/>
</dbReference>
<dbReference type="EMBL" id="FNYR01000030">
    <property type="protein sequence ID" value="SEJ20283.1"/>
    <property type="molecule type" value="Genomic_DNA"/>
</dbReference>
<name>A0A1H6WTZ1_9EURY</name>
<evidence type="ECO:0000259" key="2">
    <source>
        <dbReference type="Pfam" id="PF13699"/>
    </source>
</evidence>
<evidence type="ECO:0000256" key="1">
    <source>
        <dbReference type="SAM" id="MobiDB-lite"/>
    </source>
</evidence>
<feature type="domain" description="eCIS core" evidence="2">
    <location>
        <begin position="151"/>
        <end position="226"/>
    </location>
</feature>
<evidence type="ECO:0000313" key="4">
    <source>
        <dbReference type="Proteomes" id="UP000198888"/>
    </source>
</evidence>
<proteinExistence type="predicted"/>
<feature type="region of interest" description="Disordered" evidence="1">
    <location>
        <begin position="272"/>
        <end position="311"/>
    </location>
</feature>
<organism evidence="3 4">
    <name type="scientific">Halohasta litchfieldiae</name>
    <dbReference type="NCBI Taxonomy" id="1073996"/>
    <lineage>
        <taxon>Archaea</taxon>
        <taxon>Methanobacteriati</taxon>
        <taxon>Methanobacteriota</taxon>
        <taxon>Stenosarchaea group</taxon>
        <taxon>Halobacteria</taxon>
        <taxon>Halobacteriales</taxon>
        <taxon>Haloferacaceae</taxon>
        <taxon>Halohasta</taxon>
    </lineage>
</organism>
<dbReference type="Pfam" id="PF13699">
    <property type="entry name" value="eCIS_core"/>
    <property type="match status" value="1"/>
</dbReference>
<dbReference type="KEGG" id="hae:halTADL_2431"/>
<dbReference type="AlphaFoldDB" id="A0A1H6WTZ1"/>
<evidence type="ECO:0000313" key="3">
    <source>
        <dbReference type="EMBL" id="SEJ20283.1"/>
    </source>
</evidence>
<dbReference type="Proteomes" id="UP000198888">
    <property type="component" value="Unassembled WGS sequence"/>
</dbReference>
<feature type="compositionally biased region" description="Basic and acidic residues" evidence="1">
    <location>
        <begin position="285"/>
        <end position="297"/>
    </location>
</feature>
<gene>
    <name evidence="3" type="ORF">SAMN05444271_13031</name>
</gene>
<dbReference type="GeneID" id="35003205"/>